<keyword evidence="1" id="KW-1133">Transmembrane helix</keyword>
<dbReference type="InterPro" id="IPR021759">
    <property type="entry name" value="WxLIP_HBD"/>
</dbReference>
<evidence type="ECO:0000313" key="5">
    <source>
        <dbReference type="EMBL" id="ATF25656.1"/>
    </source>
</evidence>
<accession>A0A291BX26</accession>
<dbReference type="STRING" id="2756.BFR44_07625"/>
<evidence type="ECO:0000313" key="6">
    <source>
        <dbReference type="Proteomes" id="UP000243591"/>
    </source>
</evidence>
<feature type="domain" description="WxL Interacting Protein host binding" evidence="4">
    <location>
        <begin position="158"/>
        <end position="292"/>
    </location>
</feature>
<evidence type="ECO:0000256" key="2">
    <source>
        <dbReference type="SAM" id="SignalP"/>
    </source>
</evidence>
<feature type="chain" id="PRO_5030043018" evidence="2">
    <location>
        <begin position="29"/>
        <end position="328"/>
    </location>
</feature>
<feature type="signal peptide" evidence="2">
    <location>
        <begin position="1"/>
        <end position="28"/>
    </location>
</feature>
<organism evidence="5 6">
    <name type="scientific">Brochothrix thermosphacta</name>
    <name type="common">Microbacterium thermosphactum</name>
    <dbReference type="NCBI Taxonomy" id="2756"/>
    <lineage>
        <taxon>Bacteria</taxon>
        <taxon>Bacillati</taxon>
        <taxon>Bacillota</taxon>
        <taxon>Bacilli</taxon>
        <taxon>Bacillales</taxon>
        <taxon>Listeriaceae</taxon>
        <taxon>Brochothrix</taxon>
    </lineage>
</organism>
<name>A0A291BX26_BROTH</name>
<dbReference type="KEGG" id="bths:CNY62_04195"/>
<keyword evidence="1" id="KW-0472">Membrane</keyword>
<dbReference type="Proteomes" id="UP000243591">
    <property type="component" value="Chromosome"/>
</dbReference>
<feature type="transmembrane region" description="Helical" evidence="1">
    <location>
        <begin position="303"/>
        <end position="323"/>
    </location>
</feature>
<dbReference type="OrthoDB" id="2367549at2"/>
<dbReference type="AlphaFoldDB" id="A0A291BX26"/>
<gene>
    <name evidence="5" type="ORF">CNY62_04195</name>
</gene>
<keyword evidence="6" id="KW-1185">Reference proteome</keyword>
<evidence type="ECO:0000259" key="4">
    <source>
        <dbReference type="Pfam" id="PF11797"/>
    </source>
</evidence>
<proteinExistence type="predicted"/>
<dbReference type="Pfam" id="PF11797">
    <property type="entry name" value="WxLIP_HBD"/>
    <property type="match status" value="1"/>
</dbReference>
<feature type="domain" description="WxL Interacting Protein peptidoglycan binding" evidence="3">
    <location>
        <begin position="34"/>
        <end position="151"/>
    </location>
</feature>
<dbReference type="InterPro" id="IPR010317">
    <property type="entry name" value="WxLIP_PGBD"/>
</dbReference>
<dbReference type="EMBL" id="CP023483">
    <property type="protein sequence ID" value="ATF25656.1"/>
    <property type="molecule type" value="Genomic_DNA"/>
</dbReference>
<reference evidence="5 6" key="1">
    <citation type="submission" date="2017-09" db="EMBL/GenBank/DDBJ databases">
        <title>Complete Genome Sequences of Two Strains of the Meat Spoilage Bacterium Brochothrix thermosphacta Isolated from Ground Chicken.</title>
        <authorList>
            <person name="Paoli G.C."/>
            <person name="Wijey C."/>
            <person name="Chen C.-Y."/>
            <person name="Nguyen L."/>
            <person name="Yan X."/>
            <person name="Irwin P.L."/>
        </authorList>
    </citation>
    <scope>NUCLEOTIDE SEQUENCE [LARGE SCALE GENOMIC DNA]</scope>
    <source>
        <strain evidence="5 6">BI</strain>
    </source>
</reference>
<sequence length="328" mass="37089">MNMKKKLGIIIMVMLLASLFNQNQTVYANEGADYSVSPIFSEHQTKTVDSFFDIRWEPKQKDIIGLKITNNEATEQSYSIELNKARTNINGIIDYSNNEPEAETAKYKITEIVKLPQKIKVPANSTKSIEGSVFFGSKDFNGIIMGGLHISKIDSSKNSASVSNTVSYNIPIVLRGNVDKRPNPEINLETIKVAKFSSDKYALNILLNNKNVNFLKEVKFKATVTNSAGDVIESQTNQIDITPETKFIYPIKLEGKYKPGEYQVKLQVNHSKKNRWTFDDKFTISKKDVKDIKAVTQNDNKNWLVYIILGMIVVAGIGLIIFLRKRHK</sequence>
<keyword evidence="1" id="KW-0812">Transmembrane</keyword>
<dbReference type="Pfam" id="PF06030">
    <property type="entry name" value="WxLIP_PGBD"/>
    <property type="match status" value="1"/>
</dbReference>
<evidence type="ECO:0000256" key="1">
    <source>
        <dbReference type="SAM" id="Phobius"/>
    </source>
</evidence>
<evidence type="ECO:0000259" key="3">
    <source>
        <dbReference type="Pfam" id="PF06030"/>
    </source>
</evidence>
<keyword evidence="2" id="KW-0732">Signal</keyword>
<protein>
    <submittedName>
        <fullName evidence="5">Uncharacterized protein</fullName>
    </submittedName>
</protein>